<reference evidence="1 2" key="2">
    <citation type="journal article" date="2022" name="Mol. Ecol. Resour.">
        <title>The genomes of chicory, endive, great burdock and yacon provide insights into Asteraceae paleo-polyploidization history and plant inulin production.</title>
        <authorList>
            <person name="Fan W."/>
            <person name="Wang S."/>
            <person name="Wang H."/>
            <person name="Wang A."/>
            <person name="Jiang F."/>
            <person name="Liu H."/>
            <person name="Zhao H."/>
            <person name="Xu D."/>
            <person name="Zhang Y."/>
        </authorList>
    </citation>
    <scope>NUCLEOTIDE SEQUENCE [LARGE SCALE GENOMIC DNA]</scope>
    <source>
        <strain evidence="2">cv. Punajuju</strain>
        <tissue evidence="1">Leaves</tissue>
    </source>
</reference>
<evidence type="ECO:0000313" key="1">
    <source>
        <dbReference type="EMBL" id="KAI3782581.1"/>
    </source>
</evidence>
<sequence length="102" mass="10999">MQSVTATCTKGVATQSNKSRNGSGDVGSTCLPFSRLFKLTNPGNNGRTTIKTGTVGACISLFPPSLFSIFIYPQHFTPYPPPLNTSASSLYLNSDQRRETHN</sequence>
<organism evidence="1 2">
    <name type="scientific">Cichorium intybus</name>
    <name type="common">Chicory</name>
    <dbReference type="NCBI Taxonomy" id="13427"/>
    <lineage>
        <taxon>Eukaryota</taxon>
        <taxon>Viridiplantae</taxon>
        <taxon>Streptophyta</taxon>
        <taxon>Embryophyta</taxon>
        <taxon>Tracheophyta</taxon>
        <taxon>Spermatophyta</taxon>
        <taxon>Magnoliopsida</taxon>
        <taxon>eudicotyledons</taxon>
        <taxon>Gunneridae</taxon>
        <taxon>Pentapetalae</taxon>
        <taxon>asterids</taxon>
        <taxon>campanulids</taxon>
        <taxon>Asterales</taxon>
        <taxon>Asteraceae</taxon>
        <taxon>Cichorioideae</taxon>
        <taxon>Cichorieae</taxon>
        <taxon>Cichoriinae</taxon>
        <taxon>Cichorium</taxon>
    </lineage>
</organism>
<accession>A0ACB9GHP2</accession>
<name>A0ACB9GHP2_CICIN</name>
<keyword evidence="2" id="KW-1185">Reference proteome</keyword>
<evidence type="ECO:0000313" key="2">
    <source>
        <dbReference type="Proteomes" id="UP001055811"/>
    </source>
</evidence>
<gene>
    <name evidence="1" type="ORF">L2E82_12632</name>
</gene>
<dbReference type="Proteomes" id="UP001055811">
    <property type="component" value="Linkage Group LG02"/>
</dbReference>
<reference evidence="2" key="1">
    <citation type="journal article" date="2022" name="Mol. Ecol. Resour.">
        <title>The genomes of chicory, endive, great burdock and yacon provide insights into Asteraceae palaeo-polyploidization history and plant inulin production.</title>
        <authorList>
            <person name="Fan W."/>
            <person name="Wang S."/>
            <person name="Wang H."/>
            <person name="Wang A."/>
            <person name="Jiang F."/>
            <person name="Liu H."/>
            <person name="Zhao H."/>
            <person name="Xu D."/>
            <person name="Zhang Y."/>
        </authorList>
    </citation>
    <scope>NUCLEOTIDE SEQUENCE [LARGE SCALE GENOMIC DNA]</scope>
    <source>
        <strain evidence="2">cv. Punajuju</strain>
    </source>
</reference>
<dbReference type="EMBL" id="CM042010">
    <property type="protein sequence ID" value="KAI3782581.1"/>
    <property type="molecule type" value="Genomic_DNA"/>
</dbReference>
<comment type="caution">
    <text evidence="1">The sequence shown here is derived from an EMBL/GenBank/DDBJ whole genome shotgun (WGS) entry which is preliminary data.</text>
</comment>
<protein>
    <submittedName>
        <fullName evidence="1">Uncharacterized protein</fullName>
    </submittedName>
</protein>
<proteinExistence type="predicted"/>